<feature type="region of interest" description="Disordered" evidence="1">
    <location>
        <begin position="295"/>
        <end position="381"/>
    </location>
</feature>
<dbReference type="PANTHER" id="PTHR39614">
    <property type="entry name" value="INTEGRAL MEMBRANE PROTEIN"/>
    <property type="match status" value="1"/>
</dbReference>
<feature type="transmembrane region" description="Helical" evidence="2">
    <location>
        <begin position="214"/>
        <end position="235"/>
    </location>
</feature>
<feature type="transmembrane region" description="Helical" evidence="2">
    <location>
        <begin position="136"/>
        <end position="157"/>
    </location>
</feature>
<feature type="transmembrane region" description="Helical" evidence="2">
    <location>
        <begin position="58"/>
        <end position="79"/>
    </location>
</feature>
<keyword evidence="2" id="KW-0812">Transmembrane</keyword>
<proteinExistence type="predicted"/>
<keyword evidence="2" id="KW-1133">Transmembrane helix</keyword>
<reference evidence="4 5" key="1">
    <citation type="submission" date="2023-08" db="EMBL/GenBank/DDBJ databases">
        <title>Black Yeasts Isolated from many extreme environments.</title>
        <authorList>
            <person name="Coleine C."/>
            <person name="Stajich J.E."/>
            <person name="Selbmann L."/>
        </authorList>
    </citation>
    <scope>NUCLEOTIDE SEQUENCE [LARGE SCALE GENOMIC DNA]</scope>
    <source>
        <strain evidence="4 5">CCFEE 5935</strain>
    </source>
</reference>
<evidence type="ECO:0000313" key="4">
    <source>
        <dbReference type="EMBL" id="KAK5166213.1"/>
    </source>
</evidence>
<evidence type="ECO:0000256" key="1">
    <source>
        <dbReference type="SAM" id="MobiDB-lite"/>
    </source>
</evidence>
<dbReference type="Proteomes" id="UP001337655">
    <property type="component" value="Unassembled WGS sequence"/>
</dbReference>
<evidence type="ECO:0000256" key="2">
    <source>
        <dbReference type="SAM" id="Phobius"/>
    </source>
</evidence>
<keyword evidence="5" id="KW-1185">Reference proteome</keyword>
<protein>
    <recommendedName>
        <fullName evidence="3">Rhodopsin domain-containing protein</fullName>
    </recommendedName>
</protein>
<gene>
    <name evidence="4" type="ORF">LTR77_008474</name>
</gene>
<sequence>MARRLEPGQSPPLAVITPDDQRGVIFVTGGLALAATMVCLVVRAYVRMGSGQAFGSDDYAIALSFLFMIAQTIALFISAGDGLGVTSSLIGHAEGVSMQKAILAADIFYLFALWSTRCASALFFQRMSRVTRHEMFWKVMLGAIPVLGLASVLTVALRCELSHAWLFIDQHCTGLFDRWVAATVIDVVFEVALFTQPLFMVAKLQMATKLKIKVISSFGGRLVVIIPLILHLLALRPFYEWTDGQKVSSYTMMRPYIYTQICLALAIITPTVPLLQPFMQATTTSFGMVSGQATNSYSDPMSRQSRSNWRSNQDKESSFAQHVTSSSSRRSQHKGLENPNQYSVSAVHNRRVSHSGSDVSQQPMIRRDVQYEVSYSEGPAS</sequence>
<feature type="transmembrane region" description="Helical" evidence="2">
    <location>
        <begin position="107"/>
        <end position="124"/>
    </location>
</feature>
<feature type="compositionally biased region" description="Polar residues" evidence="1">
    <location>
        <begin position="318"/>
        <end position="329"/>
    </location>
</feature>
<evidence type="ECO:0000313" key="5">
    <source>
        <dbReference type="Proteomes" id="UP001337655"/>
    </source>
</evidence>
<feature type="transmembrane region" description="Helical" evidence="2">
    <location>
        <begin position="255"/>
        <end position="275"/>
    </location>
</feature>
<feature type="domain" description="Rhodopsin" evidence="3">
    <location>
        <begin position="42"/>
        <end position="280"/>
    </location>
</feature>
<dbReference type="AlphaFoldDB" id="A0AAV9P551"/>
<dbReference type="GeneID" id="89929807"/>
<dbReference type="PANTHER" id="PTHR39614:SF2">
    <property type="entry name" value="INTEGRAL MEMBRANE PROTEIN"/>
    <property type="match status" value="1"/>
</dbReference>
<dbReference type="RefSeq" id="XP_064656166.1">
    <property type="nucleotide sequence ID" value="XM_064805706.1"/>
</dbReference>
<feature type="transmembrane region" description="Helical" evidence="2">
    <location>
        <begin position="179"/>
        <end position="202"/>
    </location>
</feature>
<keyword evidence="2" id="KW-0472">Membrane</keyword>
<comment type="caution">
    <text evidence="4">The sequence shown here is derived from an EMBL/GenBank/DDBJ whole genome shotgun (WGS) entry which is preliminary data.</text>
</comment>
<organism evidence="4 5">
    <name type="scientific">Saxophila tyrrhenica</name>
    <dbReference type="NCBI Taxonomy" id="1690608"/>
    <lineage>
        <taxon>Eukaryota</taxon>
        <taxon>Fungi</taxon>
        <taxon>Dikarya</taxon>
        <taxon>Ascomycota</taxon>
        <taxon>Pezizomycotina</taxon>
        <taxon>Dothideomycetes</taxon>
        <taxon>Dothideomycetidae</taxon>
        <taxon>Mycosphaerellales</taxon>
        <taxon>Extremaceae</taxon>
        <taxon>Saxophila</taxon>
    </lineage>
</organism>
<evidence type="ECO:0000259" key="3">
    <source>
        <dbReference type="Pfam" id="PF20684"/>
    </source>
</evidence>
<feature type="compositionally biased region" description="Polar residues" evidence="1">
    <location>
        <begin position="354"/>
        <end position="363"/>
    </location>
</feature>
<feature type="compositionally biased region" description="Low complexity" evidence="1">
    <location>
        <begin position="302"/>
        <end position="311"/>
    </location>
</feature>
<name>A0AAV9P551_9PEZI</name>
<dbReference type="Pfam" id="PF20684">
    <property type="entry name" value="Fung_rhodopsin"/>
    <property type="match status" value="1"/>
</dbReference>
<accession>A0AAV9P551</accession>
<dbReference type="EMBL" id="JAVRRT010000014">
    <property type="protein sequence ID" value="KAK5166213.1"/>
    <property type="molecule type" value="Genomic_DNA"/>
</dbReference>
<dbReference type="InterPro" id="IPR049326">
    <property type="entry name" value="Rhodopsin_dom_fungi"/>
</dbReference>
<feature type="transmembrane region" description="Helical" evidence="2">
    <location>
        <begin position="23"/>
        <end position="46"/>
    </location>
</feature>